<sequence>MDNLSTLLQRHPYQAQVFHHAEFCGSNNFDEDQQYGYLHIVRAGRAVMHHQHHPALEMTGNHLVFYPSGMQHRLHVEAHESALLLCARIQLQHGKHNTLALALPELVHVQTQQVDGLPATLELLYSNAAHCCPGQQLVLDRLCDVVLAQLLCHLHASGNLQTGLLAGHADTGMSRVLDLMHKEADKPWTLQQLADLGGMSRSKFAQLFHQLIGTTPADYLSEQRMLLAQALLKDNNTVKAVAIKVGYGSQSAFTKAFSARHGMSPRAWLNSLRSSTDNSIVAAR</sequence>
<dbReference type="PROSITE" id="PS01124">
    <property type="entry name" value="HTH_ARAC_FAMILY_2"/>
    <property type="match status" value="1"/>
</dbReference>
<reference evidence="5 6" key="1">
    <citation type="journal article" date="2015" name="Genome Announc.">
        <title>Genome Sequence of Mushroom Soft-Rot Pathogen Janthinobacterium agaricidamnosum.</title>
        <authorList>
            <person name="Graupner K."/>
            <person name="Lackner G."/>
            <person name="Hertweck C."/>
        </authorList>
    </citation>
    <scope>NUCLEOTIDE SEQUENCE [LARGE SCALE GENOMIC DNA]</scope>
    <source>
        <strain evidence="6">NBRC 102515 / DSM 9628</strain>
    </source>
</reference>
<evidence type="ECO:0000313" key="5">
    <source>
        <dbReference type="EMBL" id="CDG82966.1"/>
    </source>
</evidence>
<feature type="domain" description="HTH araC/xylS-type" evidence="4">
    <location>
        <begin position="174"/>
        <end position="271"/>
    </location>
</feature>
<dbReference type="Pfam" id="PF12833">
    <property type="entry name" value="HTH_18"/>
    <property type="match status" value="1"/>
</dbReference>
<protein>
    <submittedName>
        <fullName evidence="5">Bacterial regulatory helix-turn-helix s, AraC family protein</fullName>
    </submittedName>
</protein>
<dbReference type="AlphaFoldDB" id="W0V528"/>
<evidence type="ECO:0000256" key="1">
    <source>
        <dbReference type="ARBA" id="ARBA00023015"/>
    </source>
</evidence>
<dbReference type="PROSITE" id="PS00041">
    <property type="entry name" value="HTH_ARAC_FAMILY_1"/>
    <property type="match status" value="1"/>
</dbReference>
<dbReference type="GO" id="GO:0003700">
    <property type="term" value="F:DNA-binding transcription factor activity"/>
    <property type="evidence" value="ECO:0007669"/>
    <property type="project" value="InterPro"/>
</dbReference>
<dbReference type="SMART" id="SM00342">
    <property type="entry name" value="HTH_ARAC"/>
    <property type="match status" value="1"/>
</dbReference>
<name>W0V528_9BURK</name>
<evidence type="ECO:0000313" key="6">
    <source>
        <dbReference type="Proteomes" id="UP000027604"/>
    </source>
</evidence>
<dbReference type="EMBL" id="HG322949">
    <property type="protein sequence ID" value="CDG82966.1"/>
    <property type="molecule type" value="Genomic_DNA"/>
</dbReference>
<dbReference type="GO" id="GO:0043565">
    <property type="term" value="F:sequence-specific DNA binding"/>
    <property type="evidence" value="ECO:0007669"/>
    <property type="project" value="InterPro"/>
</dbReference>
<dbReference type="PANTHER" id="PTHR46796">
    <property type="entry name" value="HTH-TYPE TRANSCRIPTIONAL ACTIVATOR RHAS-RELATED"/>
    <property type="match status" value="1"/>
</dbReference>
<dbReference type="PATRIC" id="fig|1349767.4.peg.4074"/>
<gene>
    <name evidence="5" type="ORF">GJA_2332</name>
</gene>
<dbReference type="SUPFAM" id="SSF46689">
    <property type="entry name" value="Homeodomain-like"/>
    <property type="match status" value="2"/>
</dbReference>
<dbReference type="InterPro" id="IPR050204">
    <property type="entry name" value="AraC_XylS_family_regulators"/>
</dbReference>
<accession>W0V528</accession>
<dbReference type="Proteomes" id="UP000027604">
    <property type="component" value="Chromosome I"/>
</dbReference>
<dbReference type="eggNOG" id="COG2207">
    <property type="taxonomic scope" value="Bacteria"/>
</dbReference>
<proteinExistence type="predicted"/>
<dbReference type="InterPro" id="IPR032783">
    <property type="entry name" value="AraC_lig"/>
</dbReference>
<dbReference type="RefSeq" id="WP_038491983.1">
    <property type="nucleotide sequence ID" value="NZ_BCTH01000088.1"/>
</dbReference>
<evidence type="ECO:0000256" key="2">
    <source>
        <dbReference type="ARBA" id="ARBA00023125"/>
    </source>
</evidence>
<organism evidence="5 6">
    <name type="scientific">Janthinobacterium agaricidamnosum NBRC 102515 = DSM 9628</name>
    <dbReference type="NCBI Taxonomy" id="1349767"/>
    <lineage>
        <taxon>Bacteria</taxon>
        <taxon>Pseudomonadati</taxon>
        <taxon>Pseudomonadota</taxon>
        <taxon>Betaproteobacteria</taxon>
        <taxon>Burkholderiales</taxon>
        <taxon>Oxalobacteraceae</taxon>
        <taxon>Janthinobacterium</taxon>
    </lineage>
</organism>
<keyword evidence="2" id="KW-0238">DNA-binding</keyword>
<dbReference type="STRING" id="1349767.GJA_2332"/>
<evidence type="ECO:0000256" key="3">
    <source>
        <dbReference type="ARBA" id="ARBA00023163"/>
    </source>
</evidence>
<dbReference type="Gene3D" id="1.10.10.60">
    <property type="entry name" value="Homeodomain-like"/>
    <property type="match status" value="2"/>
</dbReference>
<dbReference type="Pfam" id="PF12852">
    <property type="entry name" value="Cupin_6"/>
    <property type="match status" value="1"/>
</dbReference>
<dbReference type="KEGG" id="jag:GJA_2332"/>
<keyword evidence="6" id="KW-1185">Reference proteome</keyword>
<evidence type="ECO:0000259" key="4">
    <source>
        <dbReference type="PROSITE" id="PS01124"/>
    </source>
</evidence>
<dbReference type="PANTHER" id="PTHR46796:SF7">
    <property type="entry name" value="ARAC FAMILY TRANSCRIPTIONAL REGULATOR"/>
    <property type="match status" value="1"/>
</dbReference>
<keyword evidence="1" id="KW-0805">Transcription regulation</keyword>
<keyword evidence="3" id="KW-0804">Transcription</keyword>
<dbReference type="InterPro" id="IPR018060">
    <property type="entry name" value="HTH_AraC"/>
</dbReference>
<dbReference type="InterPro" id="IPR018062">
    <property type="entry name" value="HTH_AraC-typ_CS"/>
</dbReference>
<dbReference type="InterPro" id="IPR009057">
    <property type="entry name" value="Homeodomain-like_sf"/>
</dbReference>
<dbReference type="HOGENOM" id="CLU_000445_81_0_4"/>